<dbReference type="Gene3D" id="1.25.40.10">
    <property type="entry name" value="Tetratricopeptide repeat domain"/>
    <property type="match status" value="1"/>
</dbReference>
<dbReference type="RefSeq" id="WP_379841178.1">
    <property type="nucleotide sequence ID" value="NZ_JBHSMA010000001.1"/>
</dbReference>
<name>A0ABW0I4B1_9BACT</name>
<evidence type="ECO:0000313" key="2">
    <source>
        <dbReference type="EMBL" id="MFC5408371.1"/>
    </source>
</evidence>
<dbReference type="InterPro" id="IPR011990">
    <property type="entry name" value="TPR-like_helical_dom_sf"/>
</dbReference>
<protein>
    <recommendedName>
        <fullName evidence="4">Tetratricopeptide repeat protein</fullName>
    </recommendedName>
</protein>
<proteinExistence type="predicted"/>
<dbReference type="Proteomes" id="UP001596106">
    <property type="component" value="Unassembled WGS sequence"/>
</dbReference>
<dbReference type="EMBL" id="JBHSMA010000001">
    <property type="protein sequence ID" value="MFC5408371.1"/>
    <property type="molecule type" value="Genomic_DNA"/>
</dbReference>
<organism evidence="2 3">
    <name type="scientific">Larkinella bovis</name>
    <dbReference type="NCBI Taxonomy" id="683041"/>
    <lineage>
        <taxon>Bacteria</taxon>
        <taxon>Pseudomonadati</taxon>
        <taxon>Bacteroidota</taxon>
        <taxon>Cytophagia</taxon>
        <taxon>Cytophagales</taxon>
        <taxon>Spirosomataceae</taxon>
        <taxon>Larkinella</taxon>
    </lineage>
</organism>
<keyword evidence="1" id="KW-1133">Transmembrane helix</keyword>
<keyword evidence="1" id="KW-0472">Membrane</keyword>
<dbReference type="SUPFAM" id="SSF48452">
    <property type="entry name" value="TPR-like"/>
    <property type="match status" value="1"/>
</dbReference>
<feature type="transmembrane region" description="Helical" evidence="1">
    <location>
        <begin position="76"/>
        <end position="96"/>
    </location>
</feature>
<keyword evidence="3" id="KW-1185">Reference proteome</keyword>
<gene>
    <name evidence="2" type="ORF">ACFPMF_03565</name>
</gene>
<keyword evidence="1" id="KW-0812">Transmembrane</keyword>
<sequence>MNELEFIDDYFSGRLSPAERMRFETSLEADNRLAESVAFYLSTREAAKRAAHDRRKAEFDALRQSAVPVRAFPTGFALAMAASVVLLLGLGGYWLFQQKTASPVELADQYVQAHYRQLSSTMGGPGDRLQTGIGYYNQGKFAEAGAVFDELLMAQPHNDRIQEYAGLSALRTGNYDRAIERFQELGKRTDLYANPGLFLEALARLKRNQTGDREQAKTLLKTVVAQNLQGKAEAEKLIEAF</sequence>
<evidence type="ECO:0000256" key="1">
    <source>
        <dbReference type="SAM" id="Phobius"/>
    </source>
</evidence>
<comment type="caution">
    <text evidence="2">The sequence shown here is derived from an EMBL/GenBank/DDBJ whole genome shotgun (WGS) entry which is preliminary data.</text>
</comment>
<evidence type="ECO:0000313" key="3">
    <source>
        <dbReference type="Proteomes" id="UP001596106"/>
    </source>
</evidence>
<accession>A0ABW0I4B1</accession>
<evidence type="ECO:0008006" key="4">
    <source>
        <dbReference type="Google" id="ProtNLM"/>
    </source>
</evidence>
<reference evidence="3" key="1">
    <citation type="journal article" date="2019" name="Int. J. Syst. Evol. Microbiol.">
        <title>The Global Catalogue of Microorganisms (GCM) 10K type strain sequencing project: providing services to taxonomists for standard genome sequencing and annotation.</title>
        <authorList>
            <consortium name="The Broad Institute Genomics Platform"/>
            <consortium name="The Broad Institute Genome Sequencing Center for Infectious Disease"/>
            <person name="Wu L."/>
            <person name="Ma J."/>
        </authorList>
    </citation>
    <scope>NUCLEOTIDE SEQUENCE [LARGE SCALE GENOMIC DNA]</scope>
    <source>
        <strain evidence="3">CCUG 55250</strain>
    </source>
</reference>